<evidence type="ECO:0000259" key="5">
    <source>
        <dbReference type="Pfam" id="PF02449"/>
    </source>
</evidence>
<dbReference type="PANTHER" id="PTHR36447">
    <property type="entry name" value="BETA-GALACTOSIDASE GANA"/>
    <property type="match status" value="1"/>
</dbReference>
<dbReference type="GO" id="GO:0009341">
    <property type="term" value="C:beta-galactosidase complex"/>
    <property type="evidence" value="ECO:0007669"/>
    <property type="project" value="InterPro"/>
</dbReference>
<dbReference type="Pfam" id="PF02449">
    <property type="entry name" value="Glyco_hydro_42"/>
    <property type="match status" value="1"/>
</dbReference>
<name>X1K903_9ZZZZ</name>
<evidence type="ECO:0000256" key="3">
    <source>
        <dbReference type="ARBA" id="ARBA00022833"/>
    </source>
</evidence>
<dbReference type="InterPro" id="IPR017853">
    <property type="entry name" value="GH"/>
</dbReference>
<dbReference type="GO" id="GO:0004565">
    <property type="term" value="F:beta-galactosidase activity"/>
    <property type="evidence" value="ECO:0007669"/>
    <property type="project" value="InterPro"/>
</dbReference>
<feature type="non-terminal residue" evidence="6">
    <location>
        <position position="247"/>
    </location>
</feature>
<dbReference type="AlphaFoldDB" id="X1K903"/>
<evidence type="ECO:0000256" key="4">
    <source>
        <dbReference type="ARBA" id="ARBA00023295"/>
    </source>
</evidence>
<evidence type="ECO:0000256" key="1">
    <source>
        <dbReference type="ARBA" id="ARBA00022723"/>
    </source>
</evidence>
<keyword evidence="4" id="KW-0326">Glycosidase</keyword>
<feature type="domain" description="Glycoside hydrolase family 42 N-terminal" evidence="5">
    <location>
        <begin position="1"/>
        <end position="247"/>
    </location>
</feature>
<proteinExistence type="predicted"/>
<dbReference type="Gene3D" id="3.20.20.80">
    <property type="entry name" value="Glycosidases"/>
    <property type="match status" value="1"/>
</dbReference>
<dbReference type="GO" id="GO:0046872">
    <property type="term" value="F:metal ion binding"/>
    <property type="evidence" value="ECO:0007669"/>
    <property type="project" value="UniProtKB-KW"/>
</dbReference>
<comment type="caution">
    <text evidence="6">The sequence shown here is derived from an EMBL/GenBank/DDBJ whole genome shotgun (WGS) entry which is preliminary data.</text>
</comment>
<gene>
    <name evidence="6" type="ORF">S03H2_58953</name>
</gene>
<organism evidence="6">
    <name type="scientific">marine sediment metagenome</name>
    <dbReference type="NCBI Taxonomy" id="412755"/>
    <lineage>
        <taxon>unclassified sequences</taxon>
        <taxon>metagenomes</taxon>
        <taxon>ecological metagenomes</taxon>
    </lineage>
</organism>
<dbReference type="InterPro" id="IPR013529">
    <property type="entry name" value="Glyco_hydro_42_N"/>
</dbReference>
<dbReference type="EMBL" id="BARU01037881">
    <property type="protein sequence ID" value="GAH78543.1"/>
    <property type="molecule type" value="Genomic_DNA"/>
</dbReference>
<evidence type="ECO:0000313" key="6">
    <source>
        <dbReference type="EMBL" id="GAH78543.1"/>
    </source>
</evidence>
<dbReference type="PANTHER" id="PTHR36447:SF2">
    <property type="entry name" value="BETA-GALACTOSIDASE YESZ"/>
    <property type="match status" value="1"/>
</dbReference>
<accession>X1K903</accession>
<keyword evidence="3" id="KW-0862">Zinc</keyword>
<keyword evidence="2" id="KW-0378">Hydrolase</keyword>
<reference evidence="6" key="1">
    <citation type="journal article" date="2014" name="Front. Microbiol.">
        <title>High frequency of phylogenetically diverse reductive dehalogenase-homologous genes in deep subseafloor sedimentary metagenomes.</title>
        <authorList>
            <person name="Kawai M."/>
            <person name="Futagami T."/>
            <person name="Toyoda A."/>
            <person name="Takaki Y."/>
            <person name="Nishi S."/>
            <person name="Hori S."/>
            <person name="Arai W."/>
            <person name="Tsubouchi T."/>
            <person name="Morono Y."/>
            <person name="Uchiyama I."/>
            <person name="Ito T."/>
            <person name="Fujiyama A."/>
            <person name="Inagaki F."/>
            <person name="Takami H."/>
        </authorList>
    </citation>
    <scope>NUCLEOTIDE SEQUENCE</scope>
    <source>
        <strain evidence="6">Expedition CK06-06</strain>
    </source>
</reference>
<evidence type="ECO:0000256" key="2">
    <source>
        <dbReference type="ARBA" id="ARBA00022801"/>
    </source>
</evidence>
<sequence>HYCPHHSIIGWQLDNEFNGGGGPDSFYSESDHKAFRIFLKNKYGTLDKLNETWGTIFWDQTYTDWEQIYLTRYTSMRSPNPHLVLDEKRFFSQSAISYAKMQYDILKKYTPEGQFITTNGLFRHLDYNELVGTGIDFIGVNFYPNQGNNSNKIMTKRDFDDNSLPESPENLNDRKWSWILSNARACSSNFAILEQQSGANGWINRMPARSPRPGQMRLWTFQSIAHGADFINYFRWRTCTFGTEMYW</sequence>
<dbReference type="GO" id="GO:0005975">
    <property type="term" value="P:carbohydrate metabolic process"/>
    <property type="evidence" value="ECO:0007669"/>
    <property type="project" value="InterPro"/>
</dbReference>
<feature type="non-terminal residue" evidence="6">
    <location>
        <position position="1"/>
    </location>
</feature>
<keyword evidence="1" id="KW-0479">Metal-binding</keyword>
<dbReference type="InterPro" id="IPR003476">
    <property type="entry name" value="Glyco_hydro_42"/>
</dbReference>
<dbReference type="SUPFAM" id="SSF51445">
    <property type="entry name" value="(Trans)glycosidases"/>
    <property type="match status" value="1"/>
</dbReference>
<protein>
    <recommendedName>
        <fullName evidence="5">Glycoside hydrolase family 42 N-terminal domain-containing protein</fullName>
    </recommendedName>
</protein>